<sequence>MEINLKEYYADRAQSLAKEIAGLKQKNRSFVAGQIIFFLAFIVFVVLYTTTAGGRLLLVMAALSVIAYFIVRRFDVLNGEKIATQNSLLQVYQHEMAYQEGDYSAFYDGREYVDPQHPFTFDLDIFGSQSLFQRINRTVTTGGSRRLASLLSTEHESAQGEIERITLQKEAIDELAEMETWRADFLAIGQKAGEKLDSSAIREAHERISSVRLPSFMGSLPVIIVAYAAIAGLWASVVLPFFTPLSGEVAVTWGVLQFIAVFLLCMKPLRVIRKSVDVLHKHLQAYISLIRHLSATQFKAEDNRRVVRQLQTASISFERLEDILNGLDRRGNILGLLIMNTFLLSDVFLVRRFCQWQRLYMSHVMDWVDEVSHIDALVSMATFRYNEPFGTAAQLVVDENMVYEARGLYHPFLGKKAVRNDFMIEEGHYYIITGANMAGKSTFLRSVGINYVLAMNGMPVFADALKVSVYRLFSSMRTTDDLSHGISYFNAELLRLKQLINFCRHSKHTLIILDEILKGTNSLDKLNGSRLFLNAISSLPVSGMIATHDLELSKMSELHPERFSNYCFEIELAENINYTYKITPGVARNQNATFLLKGILA</sequence>
<reference evidence="6 7" key="1">
    <citation type="submission" date="2011-12" db="EMBL/GenBank/DDBJ databases">
        <title>The Genome Sequence of Prevotella micans F0438.</title>
        <authorList>
            <consortium name="The Broad Institute Genome Sequencing Platform"/>
            <person name="Earl A."/>
            <person name="Ward D."/>
            <person name="Feldgarden M."/>
            <person name="Gevers D."/>
            <person name="Izard J."/>
            <person name="Baranova O.V."/>
            <person name="Blanton J.M."/>
            <person name="Wade W.G."/>
            <person name="Dewhirst F.E."/>
            <person name="Young S.K."/>
            <person name="Zeng Q."/>
            <person name="Gargeya S."/>
            <person name="Fitzgerald M."/>
            <person name="Haas B."/>
            <person name="Abouelleil A."/>
            <person name="Alvarado L."/>
            <person name="Arachchi H.M."/>
            <person name="Berlin A."/>
            <person name="Chapman S.B."/>
            <person name="Gearin G."/>
            <person name="Goldberg J."/>
            <person name="Griggs A."/>
            <person name="Gujja S."/>
            <person name="Hansen M."/>
            <person name="Heiman D."/>
            <person name="Howarth C."/>
            <person name="Larimer J."/>
            <person name="Lui A."/>
            <person name="MacDonald P.J.P."/>
            <person name="McCowen C."/>
            <person name="Montmayeur A."/>
            <person name="Murphy C."/>
            <person name="Neiman D."/>
            <person name="Pearson M."/>
            <person name="Priest M."/>
            <person name="Roberts A."/>
            <person name="Saif S."/>
            <person name="Shea T."/>
            <person name="Sisk P."/>
            <person name="Stolte C."/>
            <person name="Sykes S."/>
            <person name="Wortman J."/>
            <person name="Nusbaum C."/>
            <person name="Birren B."/>
        </authorList>
    </citation>
    <scope>NUCLEOTIDE SEQUENCE [LARGE SCALE GENOMIC DNA]</scope>
    <source>
        <strain evidence="6 7">F0438</strain>
    </source>
</reference>
<feature type="domain" description="DNA mismatch repair proteins mutS family" evidence="5">
    <location>
        <begin position="427"/>
        <end position="597"/>
    </location>
</feature>
<name>H1Q4N1_9BACT</name>
<dbReference type="HOGENOM" id="CLU_030717_0_0_10"/>
<feature type="transmembrane region" description="Helical" evidence="4">
    <location>
        <begin position="249"/>
        <end position="266"/>
    </location>
</feature>
<dbReference type="PANTHER" id="PTHR11361">
    <property type="entry name" value="DNA MISMATCH REPAIR PROTEIN MUTS FAMILY MEMBER"/>
    <property type="match status" value="1"/>
</dbReference>
<keyword evidence="1" id="KW-0547">Nucleotide-binding</keyword>
<dbReference type="EMBL" id="AGWK01000052">
    <property type="protein sequence ID" value="EHO66924.1"/>
    <property type="molecule type" value="Genomic_DNA"/>
</dbReference>
<evidence type="ECO:0000256" key="3">
    <source>
        <dbReference type="ARBA" id="ARBA00023125"/>
    </source>
</evidence>
<evidence type="ECO:0000313" key="6">
    <source>
        <dbReference type="EMBL" id="EHO66924.1"/>
    </source>
</evidence>
<feature type="transmembrane region" description="Helical" evidence="4">
    <location>
        <begin position="30"/>
        <end position="48"/>
    </location>
</feature>
<dbReference type="InterPro" id="IPR045076">
    <property type="entry name" value="MutS"/>
</dbReference>
<dbReference type="GO" id="GO:0005829">
    <property type="term" value="C:cytosol"/>
    <property type="evidence" value="ECO:0007669"/>
    <property type="project" value="TreeGrafter"/>
</dbReference>
<feature type="transmembrane region" description="Helical" evidence="4">
    <location>
        <begin position="54"/>
        <end position="71"/>
    </location>
</feature>
<dbReference type="InterPro" id="IPR036187">
    <property type="entry name" value="DNA_mismatch_repair_MutS_sf"/>
</dbReference>
<dbReference type="Gene3D" id="3.40.50.300">
    <property type="entry name" value="P-loop containing nucleotide triphosphate hydrolases"/>
    <property type="match status" value="1"/>
</dbReference>
<dbReference type="InterPro" id="IPR027417">
    <property type="entry name" value="P-loop_NTPase"/>
</dbReference>
<dbReference type="Proteomes" id="UP000016023">
    <property type="component" value="Unassembled WGS sequence"/>
</dbReference>
<dbReference type="GO" id="GO:0140664">
    <property type="term" value="F:ATP-dependent DNA damage sensor activity"/>
    <property type="evidence" value="ECO:0007669"/>
    <property type="project" value="InterPro"/>
</dbReference>
<feature type="transmembrane region" description="Helical" evidence="4">
    <location>
        <begin position="220"/>
        <end position="243"/>
    </location>
</feature>
<keyword evidence="3" id="KW-0238">DNA-binding</keyword>
<dbReference type="STRING" id="883158.HMPREF9140_01869"/>
<comment type="caution">
    <text evidence="6">The sequence shown here is derived from an EMBL/GenBank/DDBJ whole genome shotgun (WGS) entry which is preliminary data.</text>
</comment>
<dbReference type="GO" id="GO:0006298">
    <property type="term" value="P:mismatch repair"/>
    <property type="evidence" value="ECO:0007669"/>
    <property type="project" value="InterPro"/>
</dbReference>
<keyword evidence="4" id="KW-1133">Transmembrane helix</keyword>
<dbReference type="SUPFAM" id="SSF52540">
    <property type="entry name" value="P-loop containing nucleoside triphosphate hydrolases"/>
    <property type="match status" value="1"/>
</dbReference>
<feature type="transmembrane region" description="Helical" evidence="4">
    <location>
        <begin position="333"/>
        <end position="350"/>
    </location>
</feature>
<evidence type="ECO:0000256" key="4">
    <source>
        <dbReference type="SAM" id="Phobius"/>
    </source>
</evidence>
<dbReference type="Pfam" id="PF00488">
    <property type="entry name" value="MutS_V"/>
    <property type="match status" value="1"/>
</dbReference>
<evidence type="ECO:0000256" key="2">
    <source>
        <dbReference type="ARBA" id="ARBA00022840"/>
    </source>
</evidence>
<dbReference type="PATRIC" id="fig|883158.3.peg.1875"/>
<proteinExistence type="predicted"/>
<organism evidence="6 7">
    <name type="scientific">Prevotella micans F0438</name>
    <dbReference type="NCBI Taxonomy" id="883158"/>
    <lineage>
        <taxon>Bacteria</taxon>
        <taxon>Pseudomonadati</taxon>
        <taxon>Bacteroidota</taxon>
        <taxon>Bacteroidia</taxon>
        <taxon>Bacteroidales</taxon>
        <taxon>Prevotellaceae</taxon>
        <taxon>Prevotella</taxon>
    </lineage>
</organism>
<dbReference type="AlphaFoldDB" id="H1Q4N1"/>
<dbReference type="RefSeq" id="WP_006953448.1">
    <property type="nucleotide sequence ID" value="NZ_JH594523.1"/>
</dbReference>
<dbReference type="GO" id="GO:0030983">
    <property type="term" value="F:mismatched DNA binding"/>
    <property type="evidence" value="ECO:0007669"/>
    <property type="project" value="InterPro"/>
</dbReference>
<gene>
    <name evidence="6" type="ORF">HMPREF9140_01869</name>
</gene>
<dbReference type="eggNOG" id="COG0249">
    <property type="taxonomic scope" value="Bacteria"/>
</dbReference>
<keyword evidence="4" id="KW-0812">Transmembrane</keyword>
<evidence type="ECO:0000313" key="7">
    <source>
        <dbReference type="Proteomes" id="UP000016023"/>
    </source>
</evidence>
<dbReference type="InterPro" id="IPR000432">
    <property type="entry name" value="DNA_mismatch_repair_MutS_C"/>
</dbReference>
<dbReference type="SUPFAM" id="SSF48334">
    <property type="entry name" value="DNA repair protein MutS, domain III"/>
    <property type="match status" value="1"/>
</dbReference>
<dbReference type="GO" id="GO:0005524">
    <property type="term" value="F:ATP binding"/>
    <property type="evidence" value="ECO:0007669"/>
    <property type="project" value="UniProtKB-KW"/>
</dbReference>
<evidence type="ECO:0000259" key="5">
    <source>
        <dbReference type="SMART" id="SM00534"/>
    </source>
</evidence>
<protein>
    <recommendedName>
        <fullName evidence="5">DNA mismatch repair proteins mutS family domain-containing protein</fullName>
    </recommendedName>
</protein>
<accession>H1Q4N1</accession>
<keyword evidence="2" id="KW-0067">ATP-binding</keyword>
<keyword evidence="7" id="KW-1185">Reference proteome</keyword>
<keyword evidence="4" id="KW-0472">Membrane</keyword>
<dbReference type="SMART" id="SM00534">
    <property type="entry name" value="MUTSac"/>
    <property type="match status" value="1"/>
</dbReference>
<dbReference type="PANTHER" id="PTHR11361:SF99">
    <property type="entry name" value="DNA MISMATCH REPAIR PROTEIN"/>
    <property type="match status" value="1"/>
</dbReference>
<evidence type="ECO:0000256" key="1">
    <source>
        <dbReference type="ARBA" id="ARBA00022741"/>
    </source>
</evidence>